<evidence type="ECO:0000313" key="2">
    <source>
        <dbReference type="Proteomes" id="UP001165168"/>
    </source>
</evidence>
<comment type="caution">
    <text evidence="1">The sequence shown here is derived from an EMBL/GenBank/DDBJ whole genome shotgun (WGS) entry which is preliminary data.</text>
</comment>
<organism evidence="1 2">
    <name type="scientific">Cellulosimicrobium cellulans</name>
    <name type="common">Arthrobacter luteus</name>
    <dbReference type="NCBI Taxonomy" id="1710"/>
    <lineage>
        <taxon>Bacteria</taxon>
        <taxon>Bacillati</taxon>
        <taxon>Actinomycetota</taxon>
        <taxon>Actinomycetes</taxon>
        <taxon>Micrococcales</taxon>
        <taxon>Promicromonosporaceae</taxon>
        <taxon>Cellulosimicrobium</taxon>
    </lineage>
</organism>
<name>A0AAV5P493_CELCE</name>
<sequence length="270" mass="28635">MLGISDCFASPSRVVFGTGHLLLPDGGRRLPRASRPARRLARRTGACPPGAAYAAGMSSVLRFRGRIAGWGTASGTRVVVGRWDASPFGAFADVMVERPDGERLLLAPSRPVAELVASTYRFDRVVLVPVAVTDEPTHAAGAPQGRGRPPGWHVVAGPLEARLAVGPRTFLGHVLRAVPHRVATSRHATVLTDPVARVLLRGVRTRGSAGPGRTEHYGATDVHALLAARTRWDGTSLGDLRDVVPPVRFGFGSTPPRPSVTDVVTTIVVR</sequence>
<proteinExistence type="predicted"/>
<dbReference type="EMBL" id="BSTG01000002">
    <property type="protein sequence ID" value="GLY57423.1"/>
    <property type="molecule type" value="Genomic_DNA"/>
</dbReference>
<dbReference type="Proteomes" id="UP001165168">
    <property type="component" value="Unassembled WGS sequence"/>
</dbReference>
<accession>A0AAV5P493</accession>
<protein>
    <submittedName>
        <fullName evidence="1">Uncharacterized protein</fullName>
    </submittedName>
</protein>
<evidence type="ECO:0000313" key="1">
    <source>
        <dbReference type="EMBL" id="GLY57423.1"/>
    </source>
</evidence>
<gene>
    <name evidence="1" type="ORF">Ccel01_20250</name>
</gene>
<dbReference type="AlphaFoldDB" id="A0AAV5P493"/>
<reference evidence="1" key="1">
    <citation type="submission" date="2023-03" db="EMBL/GenBank/DDBJ databases">
        <title>Cellulosimicrobium cellulans NBRC 103059.</title>
        <authorList>
            <person name="Ichikawa N."/>
            <person name="Sato H."/>
            <person name="Tonouchi N."/>
        </authorList>
    </citation>
    <scope>NUCLEOTIDE SEQUENCE</scope>
    <source>
        <strain evidence="1">NBRC 103059</strain>
    </source>
</reference>